<dbReference type="Proteomes" id="UP000828048">
    <property type="component" value="Chromosome 1"/>
</dbReference>
<evidence type="ECO:0000313" key="2">
    <source>
        <dbReference type="Proteomes" id="UP000828048"/>
    </source>
</evidence>
<accession>A0ACB7XP30</accession>
<dbReference type="EMBL" id="CM037151">
    <property type="protein sequence ID" value="KAH7842285.1"/>
    <property type="molecule type" value="Genomic_DNA"/>
</dbReference>
<comment type="caution">
    <text evidence="1">The sequence shown here is derived from an EMBL/GenBank/DDBJ whole genome shotgun (WGS) entry which is preliminary data.</text>
</comment>
<proteinExistence type="predicted"/>
<reference evidence="1 2" key="1">
    <citation type="journal article" date="2021" name="Hortic Res">
        <title>High-quality reference genome and annotation aids understanding of berry development for evergreen blueberry (Vaccinium darrowii).</title>
        <authorList>
            <person name="Yu J."/>
            <person name="Hulse-Kemp A.M."/>
            <person name="Babiker E."/>
            <person name="Staton M."/>
        </authorList>
    </citation>
    <scope>NUCLEOTIDE SEQUENCE [LARGE SCALE GENOMIC DNA]</scope>
    <source>
        <strain evidence="2">cv. NJ 8807/NJ 8810</strain>
        <tissue evidence="1">Young leaf</tissue>
    </source>
</reference>
<protein>
    <submittedName>
        <fullName evidence="1">Uncharacterized protein</fullName>
    </submittedName>
</protein>
<evidence type="ECO:0000313" key="1">
    <source>
        <dbReference type="EMBL" id="KAH7842285.1"/>
    </source>
</evidence>
<organism evidence="1 2">
    <name type="scientific">Vaccinium darrowii</name>
    <dbReference type="NCBI Taxonomy" id="229202"/>
    <lineage>
        <taxon>Eukaryota</taxon>
        <taxon>Viridiplantae</taxon>
        <taxon>Streptophyta</taxon>
        <taxon>Embryophyta</taxon>
        <taxon>Tracheophyta</taxon>
        <taxon>Spermatophyta</taxon>
        <taxon>Magnoliopsida</taxon>
        <taxon>eudicotyledons</taxon>
        <taxon>Gunneridae</taxon>
        <taxon>Pentapetalae</taxon>
        <taxon>asterids</taxon>
        <taxon>Ericales</taxon>
        <taxon>Ericaceae</taxon>
        <taxon>Vaccinioideae</taxon>
        <taxon>Vaccinieae</taxon>
        <taxon>Vaccinium</taxon>
    </lineage>
</organism>
<gene>
    <name evidence="1" type="ORF">Vadar_003585</name>
</gene>
<name>A0ACB7XP30_9ERIC</name>
<sequence length="285" mass="31431">MDGLYPRGAVAKNVNYDDLLHSGGGGFAIKVNVVRGSNQLHLVVPSQSTFGELKKCITQETGLEPSRQRLLFRGKEKEDQEYLHMVGVKDNAKVLLMENEKTIERKLEDVECSELASAAEVRPGVDKIKELGSMESAVRDRELEKVNSSKVSKSCAAIAGVRAEVDKLSEQVAALEGLVYGGTQVGEKEFIILTELLMRQLLKLDSIEAEGEGKLQRKLEVRRVQSFVDTVDSLKARNLNPSSNNSRNASVTTEWETFESELGSFSAPPPFPSATEVTQGWENFN</sequence>
<keyword evidence="2" id="KW-1185">Reference proteome</keyword>